<reference evidence="6 7" key="1">
    <citation type="submission" date="2019-07" db="EMBL/GenBank/DDBJ databases">
        <title>Genomics analysis of Aphanomyces spp. identifies a new class of oomycete effector associated with host adaptation.</title>
        <authorList>
            <person name="Gaulin E."/>
        </authorList>
    </citation>
    <scope>NUCLEOTIDE SEQUENCE [LARGE SCALE GENOMIC DNA]</scope>
    <source>
        <strain evidence="6 7">ATCC 201684</strain>
    </source>
</reference>
<feature type="chain" id="PRO_5026242135" description="Peptidase C1A papain C-terminal domain-containing protein" evidence="4">
    <location>
        <begin position="18"/>
        <end position="405"/>
    </location>
</feature>
<dbReference type="AlphaFoldDB" id="A0A6G0WTX3"/>
<evidence type="ECO:0000256" key="1">
    <source>
        <dbReference type="ARBA" id="ARBA00008455"/>
    </source>
</evidence>
<feature type="compositionally biased region" description="Low complexity" evidence="3">
    <location>
        <begin position="371"/>
        <end position="382"/>
    </location>
</feature>
<evidence type="ECO:0000256" key="2">
    <source>
        <dbReference type="ARBA" id="ARBA00023145"/>
    </source>
</evidence>
<feature type="region of interest" description="Disordered" evidence="3">
    <location>
        <begin position="348"/>
        <end position="405"/>
    </location>
</feature>
<dbReference type="Gene3D" id="3.90.70.10">
    <property type="entry name" value="Cysteine proteinases"/>
    <property type="match status" value="1"/>
</dbReference>
<dbReference type="GO" id="GO:0006508">
    <property type="term" value="P:proteolysis"/>
    <property type="evidence" value="ECO:0007669"/>
    <property type="project" value="InterPro"/>
</dbReference>
<dbReference type="VEuPathDB" id="FungiDB:AeMF1_021859"/>
<keyword evidence="2" id="KW-0865">Zymogen</keyword>
<evidence type="ECO:0000313" key="7">
    <source>
        <dbReference type="Proteomes" id="UP000481153"/>
    </source>
</evidence>
<accession>A0A6G0WTX3</accession>
<evidence type="ECO:0000313" key="6">
    <source>
        <dbReference type="EMBL" id="KAF0730897.1"/>
    </source>
</evidence>
<dbReference type="SMART" id="SM00645">
    <property type="entry name" value="Pept_C1"/>
    <property type="match status" value="1"/>
</dbReference>
<dbReference type="PROSITE" id="PS00139">
    <property type="entry name" value="THIOL_PROTEASE_CYS"/>
    <property type="match status" value="1"/>
</dbReference>
<keyword evidence="4" id="KW-0732">Signal</keyword>
<feature type="compositionally biased region" description="Polar residues" evidence="3">
    <location>
        <begin position="348"/>
        <end position="370"/>
    </location>
</feature>
<dbReference type="Proteomes" id="UP000481153">
    <property type="component" value="Unassembled WGS sequence"/>
</dbReference>
<dbReference type="SUPFAM" id="SSF54001">
    <property type="entry name" value="Cysteine proteinases"/>
    <property type="match status" value="1"/>
</dbReference>
<dbReference type="InterPro" id="IPR039417">
    <property type="entry name" value="Peptidase_C1A_papain-like"/>
</dbReference>
<feature type="compositionally biased region" description="Basic residues" evidence="3">
    <location>
        <begin position="383"/>
        <end position="392"/>
    </location>
</feature>
<feature type="signal peptide" evidence="4">
    <location>
        <begin position="1"/>
        <end position="17"/>
    </location>
</feature>
<comment type="caution">
    <text evidence="6">The sequence shown here is derived from an EMBL/GenBank/DDBJ whole genome shotgun (WGS) entry which is preliminary data.</text>
</comment>
<name>A0A6G0WTX3_9STRA</name>
<evidence type="ECO:0000256" key="4">
    <source>
        <dbReference type="SAM" id="SignalP"/>
    </source>
</evidence>
<dbReference type="InterPro" id="IPR000668">
    <property type="entry name" value="Peptidase_C1A_C"/>
</dbReference>
<evidence type="ECO:0000259" key="5">
    <source>
        <dbReference type="SMART" id="SM00645"/>
    </source>
</evidence>
<dbReference type="InterPro" id="IPR000169">
    <property type="entry name" value="Pept_cys_AS"/>
</dbReference>
<proteinExistence type="inferred from homology"/>
<feature type="compositionally biased region" description="Low complexity" evidence="3">
    <location>
        <begin position="394"/>
        <end position="405"/>
    </location>
</feature>
<dbReference type="EMBL" id="VJMJ01000149">
    <property type="protein sequence ID" value="KAF0730897.1"/>
    <property type="molecule type" value="Genomic_DNA"/>
</dbReference>
<dbReference type="InterPro" id="IPR038765">
    <property type="entry name" value="Papain-like_cys_pep_sf"/>
</dbReference>
<organism evidence="6 7">
    <name type="scientific">Aphanomyces euteiches</name>
    <dbReference type="NCBI Taxonomy" id="100861"/>
    <lineage>
        <taxon>Eukaryota</taxon>
        <taxon>Sar</taxon>
        <taxon>Stramenopiles</taxon>
        <taxon>Oomycota</taxon>
        <taxon>Saprolegniomycetes</taxon>
        <taxon>Saprolegniales</taxon>
        <taxon>Verrucalvaceae</taxon>
        <taxon>Aphanomyces</taxon>
    </lineage>
</organism>
<dbReference type="PRINTS" id="PR00705">
    <property type="entry name" value="PAPAIN"/>
</dbReference>
<dbReference type="PANTHER" id="PTHR12411">
    <property type="entry name" value="CYSTEINE PROTEASE FAMILY C1-RELATED"/>
    <property type="match status" value="1"/>
</dbReference>
<dbReference type="GO" id="GO:0008234">
    <property type="term" value="F:cysteine-type peptidase activity"/>
    <property type="evidence" value="ECO:0007669"/>
    <property type="project" value="InterPro"/>
</dbReference>
<protein>
    <recommendedName>
        <fullName evidence="5">Peptidase C1A papain C-terminal domain-containing protein</fullName>
    </recommendedName>
</protein>
<feature type="domain" description="Peptidase C1A papain C-terminal" evidence="5">
    <location>
        <begin position="136"/>
        <end position="348"/>
    </location>
</feature>
<dbReference type="Pfam" id="PF00112">
    <property type="entry name" value="Peptidase_C1"/>
    <property type="match status" value="1"/>
</dbReference>
<comment type="similarity">
    <text evidence="1">Belongs to the peptidase C1 family.</text>
</comment>
<gene>
    <name evidence="6" type="ORF">Ae201684_011779</name>
</gene>
<sequence length="405" mass="43097">MKTSLLFLSTLSTSALARVAYSSLSVDEQADVKQQLSKWKTLYAPLARKHGFVPRVAIESVSVVDSHSDEELARFHNTLQDVAKAQENNPHAVFSPFNVFALLTQAEFDNMFKNSLVGQNVSAGQSPRAVESTVRAGGSIDWSTSKCSSPVKAQGDCGNCWSFSSLGTTEFAHCIATGENLDLSEQQVTSCDTASSGCNGGYPSYAIDYIHNGGICLESAYRYTSGTTSQTGACQSSCTKKKLSIGETVTTEGEAALVAALNNQPVAVIVESDNEVWRNYKSGVVTECPGKQSDHGVIAVGYGTSTHDYFKIKNSWGAQWGDNGYIYLQRGVGGKGMCNVAESISFPTLTGTSPNVDPPSTTTKSPQTIVPTVKPTSAPTTPKTKKPSKPKNPKPTTTSPETLTA</sequence>
<dbReference type="CDD" id="cd02248">
    <property type="entry name" value="Peptidase_C1A"/>
    <property type="match status" value="1"/>
</dbReference>
<keyword evidence="7" id="KW-1185">Reference proteome</keyword>
<dbReference type="InterPro" id="IPR013128">
    <property type="entry name" value="Peptidase_C1A"/>
</dbReference>
<evidence type="ECO:0000256" key="3">
    <source>
        <dbReference type="SAM" id="MobiDB-lite"/>
    </source>
</evidence>